<proteinExistence type="predicted"/>
<dbReference type="Proteomes" id="UP000646548">
    <property type="component" value="Unassembled WGS sequence"/>
</dbReference>
<comment type="caution">
    <text evidence="2">The sequence shown here is derived from an EMBL/GenBank/DDBJ whole genome shotgun (WGS) entry which is preliminary data.</text>
</comment>
<evidence type="ECO:0000313" key="3">
    <source>
        <dbReference type="Proteomes" id="UP000646548"/>
    </source>
</evidence>
<name>A0A834CAX6_ORYME</name>
<evidence type="ECO:0000313" key="2">
    <source>
        <dbReference type="EMBL" id="KAF6725995.1"/>
    </source>
</evidence>
<dbReference type="EMBL" id="WKFB01000348">
    <property type="protein sequence ID" value="KAF6725995.1"/>
    <property type="molecule type" value="Genomic_DNA"/>
</dbReference>
<accession>A0A834CAX6</accession>
<organism evidence="2 3">
    <name type="scientific">Oryzias melastigma</name>
    <name type="common">Marine medaka</name>
    <dbReference type="NCBI Taxonomy" id="30732"/>
    <lineage>
        <taxon>Eukaryota</taxon>
        <taxon>Metazoa</taxon>
        <taxon>Chordata</taxon>
        <taxon>Craniata</taxon>
        <taxon>Vertebrata</taxon>
        <taxon>Euteleostomi</taxon>
        <taxon>Actinopterygii</taxon>
        <taxon>Neopterygii</taxon>
        <taxon>Teleostei</taxon>
        <taxon>Neoteleostei</taxon>
        <taxon>Acanthomorphata</taxon>
        <taxon>Ovalentaria</taxon>
        <taxon>Atherinomorphae</taxon>
        <taxon>Beloniformes</taxon>
        <taxon>Adrianichthyidae</taxon>
        <taxon>Oryziinae</taxon>
        <taxon>Oryzias</taxon>
    </lineage>
</organism>
<reference evidence="2" key="1">
    <citation type="journal article" name="BMC Genomics">
        <title>Long-read sequencing and de novo genome assembly of marine medaka (Oryzias melastigma).</title>
        <authorList>
            <person name="Liang P."/>
            <person name="Saqib H.S.A."/>
            <person name="Ni X."/>
            <person name="Shen Y."/>
        </authorList>
    </citation>
    <scope>NUCLEOTIDE SEQUENCE</scope>
    <source>
        <strain evidence="2">Bigg-433</strain>
    </source>
</reference>
<dbReference type="AlphaFoldDB" id="A0A834CAX6"/>
<sequence length="253" mass="26975">MGAWSKRSLDPAEPEQNLNRTAAAVKQGKLRPLVEDPGVDQLTDLCMHKLRGSSQTVNRSLSGPARPVLCGGPSLEDPPLPGRKPREPPDDVIPRLLTRPESKGAALFGPEPPRSLQGSEAVQTGACVPQQVRPEPSGRRVHNTPGASQCPNREVPLRRTWFHKGSDPRTRLKGSSISSDGDMRRTSFRSLFLDRVLDEVLLGLVLDEVLQAGFGSECGSSGTGLGASAGLRFCPQTDAGDPGVLLGLGPQEV</sequence>
<evidence type="ECO:0000256" key="1">
    <source>
        <dbReference type="SAM" id="MobiDB-lite"/>
    </source>
</evidence>
<protein>
    <submittedName>
        <fullName evidence="2">Uncharacterized protein</fullName>
    </submittedName>
</protein>
<feature type="region of interest" description="Disordered" evidence="1">
    <location>
        <begin position="53"/>
        <end position="92"/>
    </location>
</feature>
<feature type="region of interest" description="Disordered" evidence="1">
    <location>
        <begin position="130"/>
        <end position="152"/>
    </location>
</feature>
<gene>
    <name evidence="2" type="ORF">FQA47_011063</name>
</gene>